<proteinExistence type="inferred from homology"/>
<comment type="cofactor">
    <cofactor evidence="1">
        <name>FMN</name>
        <dbReference type="ChEBI" id="CHEBI:58210"/>
    </cofactor>
</comment>
<dbReference type="PANTHER" id="PTHR43278:SF1">
    <property type="entry name" value="IRON-SULFUR FLAVOPROTEIN MJ1083"/>
    <property type="match status" value="1"/>
</dbReference>
<keyword evidence="8" id="KW-1185">Reference proteome</keyword>
<dbReference type="SUPFAM" id="SSF52218">
    <property type="entry name" value="Flavoproteins"/>
    <property type="match status" value="1"/>
</dbReference>
<evidence type="ECO:0000256" key="2">
    <source>
        <dbReference type="ARBA" id="ARBA00001966"/>
    </source>
</evidence>
<dbReference type="Gene3D" id="3.40.50.360">
    <property type="match status" value="1"/>
</dbReference>
<keyword evidence="3" id="KW-0285">Flavoprotein</keyword>
<protein>
    <submittedName>
        <fullName evidence="7">Iron-sulfur protein</fullName>
    </submittedName>
</protein>
<dbReference type="InterPro" id="IPR051796">
    <property type="entry name" value="ISF_SsuE-like"/>
</dbReference>
<accession>A0AAP2RDQ3</accession>
<dbReference type="EMBL" id="PGCK01000008">
    <property type="protein sequence ID" value="MCD1295389.1"/>
    <property type="molecule type" value="Genomic_DNA"/>
</dbReference>
<name>A0AAP2RDQ3_9EURY</name>
<keyword evidence="4" id="KW-0288">FMN</keyword>
<evidence type="ECO:0000256" key="1">
    <source>
        <dbReference type="ARBA" id="ARBA00001917"/>
    </source>
</evidence>
<dbReference type="InterPro" id="IPR029039">
    <property type="entry name" value="Flavoprotein-like_sf"/>
</dbReference>
<organism evidence="7 8">
    <name type="scientific">Methanooceanicella nereidis</name>
    <dbReference type="NCBI Taxonomy" id="2052831"/>
    <lineage>
        <taxon>Archaea</taxon>
        <taxon>Methanobacteriati</taxon>
        <taxon>Methanobacteriota</taxon>
        <taxon>Stenosarchaea group</taxon>
        <taxon>Methanomicrobia</taxon>
        <taxon>Methanocellales</taxon>
        <taxon>Methanocellaceae</taxon>
        <taxon>Methanooceanicella</taxon>
    </lineage>
</organism>
<evidence type="ECO:0000259" key="6">
    <source>
        <dbReference type="Pfam" id="PF03358"/>
    </source>
</evidence>
<dbReference type="Pfam" id="PF03358">
    <property type="entry name" value="FMN_red"/>
    <property type="match status" value="1"/>
</dbReference>
<comment type="similarity">
    <text evidence="5">Belongs to the SsuE family. Isf subfamily.</text>
</comment>
<evidence type="ECO:0000256" key="5">
    <source>
        <dbReference type="ARBA" id="ARBA00038292"/>
    </source>
</evidence>
<dbReference type="AlphaFoldDB" id="A0AAP2RDQ3"/>
<feature type="domain" description="NADPH-dependent FMN reductase-like" evidence="6">
    <location>
        <begin position="1"/>
        <end position="153"/>
    </location>
</feature>
<dbReference type="GO" id="GO:0016491">
    <property type="term" value="F:oxidoreductase activity"/>
    <property type="evidence" value="ECO:0007669"/>
    <property type="project" value="InterPro"/>
</dbReference>
<dbReference type="Proteomes" id="UP001320159">
    <property type="component" value="Unassembled WGS sequence"/>
</dbReference>
<dbReference type="InterPro" id="IPR005025">
    <property type="entry name" value="FMN_Rdtase-like_dom"/>
</dbReference>
<dbReference type="PANTHER" id="PTHR43278">
    <property type="entry name" value="NAD(P)H-DEPENDENT FMN-CONTAINING OXIDOREDUCTASE YWQN-RELATED"/>
    <property type="match status" value="1"/>
</dbReference>
<evidence type="ECO:0000313" key="8">
    <source>
        <dbReference type="Proteomes" id="UP001320159"/>
    </source>
</evidence>
<evidence type="ECO:0000313" key="7">
    <source>
        <dbReference type="EMBL" id="MCD1295389.1"/>
    </source>
</evidence>
<evidence type="ECO:0000256" key="4">
    <source>
        <dbReference type="ARBA" id="ARBA00022643"/>
    </source>
</evidence>
<gene>
    <name evidence="7" type="ORF">CUJ83_10300</name>
</gene>
<comment type="caution">
    <text evidence="7">The sequence shown here is derived from an EMBL/GenBank/DDBJ whole genome shotgun (WGS) entry which is preliminary data.</text>
</comment>
<dbReference type="RefSeq" id="WP_230742242.1">
    <property type="nucleotide sequence ID" value="NZ_PGCK01000008.1"/>
</dbReference>
<comment type="cofactor">
    <cofactor evidence="2">
        <name>[4Fe-4S] cluster</name>
        <dbReference type="ChEBI" id="CHEBI:49883"/>
    </cofactor>
</comment>
<sequence>MKVIGIIASPRGKNSSTLRLLEAAIEGAYQAGAEVEIVDITKFRINYCKGCGSCYSKGECSQEDDFSYVMDKILDSDGIIFGSPNYIDSVTAQMKTLMDRMSDAKHCQLLDGKYGLTISTTGGGGEEMVIRYMNDFLIGCGATVIGGVGAAVGRDPPSINAAMEKAFMMGKDLVSAFSEKRVYPEQEVIHRIFRENFGPTIRVNKEKWAHDYLHWVQKGWV</sequence>
<evidence type="ECO:0000256" key="3">
    <source>
        <dbReference type="ARBA" id="ARBA00022630"/>
    </source>
</evidence>
<reference evidence="7 8" key="1">
    <citation type="submission" date="2017-11" db="EMBL/GenBank/DDBJ databases">
        <title>Isolation and Characterization of Family Methanocellaceae Species from Potential Methane Hydrate Area Offshore Southwestern Taiwan.</title>
        <authorList>
            <person name="Zhang W.-L."/>
            <person name="Chen W.-C."/>
            <person name="Lai M.-C."/>
            <person name="Chen S.-C."/>
        </authorList>
    </citation>
    <scope>NUCLEOTIDE SEQUENCE [LARGE SCALE GENOMIC DNA]</scope>
    <source>
        <strain evidence="7 8">CWC-04</strain>
    </source>
</reference>